<feature type="compositionally biased region" description="Polar residues" evidence="1">
    <location>
        <begin position="196"/>
        <end position="205"/>
    </location>
</feature>
<keyword evidence="2" id="KW-0732">Signal</keyword>
<organism evidence="3">
    <name type="scientific">Pyricularia oryzae (strain Y34)</name>
    <name type="common">Rice blast fungus</name>
    <name type="synonym">Magnaporthe oryzae</name>
    <dbReference type="NCBI Taxonomy" id="1143189"/>
    <lineage>
        <taxon>Eukaryota</taxon>
        <taxon>Fungi</taxon>
        <taxon>Dikarya</taxon>
        <taxon>Ascomycota</taxon>
        <taxon>Pezizomycotina</taxon>
        <taxon>Sordariomycetes</taxon>
        <taxon>Sordariomycetidae</taxon>
        <taxon>Magnaporthales</taxon>
        <taxon>Pyriculariaceae</taxon>
        <taxon>Pyricularia</taxon>
    </lineage>
</organism>
<accession>A0AA97P5J8</accession>
<dbReference type="Proteomes" id="UP000011086">
    <property type="component" value="Unassembled WGS sequence"/>
</dbReference>
<dbReference type="EMBL" id="JH793081">
    <property type="protein sequence ID" value="ELQ42309.1"/>
    <property type="molecule type" value="Genomic_DNA"/>
</dbReference>
<sequence length="403" mass="44262">MLAPRTACFALLVLFLPHVFTECLPGRTTWYKEKQTNQIVRCYGDDMMPEHMRHVQESQRDFPGNADEYTLLPGRKGLRELRDGPSQKKQAAAFRAATEKYRAAENRQGSGNTNPVYSGQRRAHEAPARLFNPRIANPTDPKNPINTPDKAIPSMDVKVRNPPPPARFGKGPGKSDPLWDGKPGEKGRPIDPATNKPYTTEQPQSRVYLEPKKTDVFKSGGEAGPDKKTAGIGPPTEKQALTRQPPRPQNGDHWERMKKAGEWKPPAPPAPPPQPESKDGSNKGQSTSKNVANPKFVPRPLDPKQKQSQEAPARLPNPDNKPDNPPPPPPSNPGNLADTKKTQPAADNAKKPDTNKAKPANKTIPQSSRVLGSATKKDQPKPTPKTKPRKAAGGRRKLGRRGQ</sequence>
<feature type="chain" id="PRO_5041690919" evidence="2">
    <location>
        <begin position="22"/>
        <end position="403"/>
    </location>
</feature>
<feature type="compositionally biased region" description="Basic residues" evidence="1">
    <location>
        <begin position="384"/>
        <end position="403"/>
    </location>
</feature>
<feature type="compositionally biased region" description="Polar residues" evidence="1">
    <location>
        <begin position="107"/>
        <end position="117"/>
    </location>
</feature>
<feature type="region of interest" description="Disordered" evidence="1">
    <location>
        <begin position="95"/>
        <end position="403"/>
    </location>
</feature>
<evidence type="ECO:0000313" key="3">
    <source>
        <dbReference type="EMBL" id="ELQ42309.1"/>
    </source>
</evidence>
<feature type="compositionally biased region" description="Basic and acidic residues" evidence="1">
    <location>
        <begin position="177"/>
        <end position="189"/>
    </location>
</feature>
<feature type="compositionally biased region" description="Basic and acidic residues" evidence="1">
    <location>
        <begin position="250"/>
        <end position="262"/>
    </location>
</feature>
<feature type="compositionally biased region" description="Polar residues" evidence="1">
    <location>
        <begin position="282"/>
        <end position="291"/>
    </location>
</feature>
<feature type="signal peptide" evidence="2">
    <location>
        <begin position="1"/>
        <end position="21"/>
    </location>
</feature>
<gene>
    <name evidence="3" type="ORF">OOU_Y34scaffold00216g17</name>
</gene>
<protein>
    <submittedName>
        <fullName evidence="3">Uncharacterized protein</fullName>
    </submittedName>
</protein>
<feature type="compositionally biased region" description="Pro residues" evidence="1">
    <location>
        <begin position="323"/>
        <end position="332"/>
    </location>
</feature>
<reference evidence="3" key="1">
    <citation type="journal article" date="2012" name="PLoS Genet.">
        <title>Comparative analysis of the genomes of two field isolates of the rice blast fungus Magnaporthe oryzae.</title>
        <authorList>
            <person name="Xue M."/>
            <person name="Yang J."/>
            <person name="Li Z."/>
            <person name="Hu S."/>
            <person name="Yao N."/>
            <person name="Dean R.A."/>
            <person name="Zhao W."/>
            <person name="Shen M."/>
            <person name="Zhang H."/>
            <person name="Li C."/>
            <person name="Liu L."/>
            <person name="Cao L."/>
            <person name="Xu X."/>
            <person name="Xing Y."/>
            <person name="Hsiang T."/>
            <person name="Zhang Z."/>
            <person name="Xu J.R."/>
            <person name="Peng Y.L."/>
        </authorList>
    </citation>
    <scope>NUCLEOTIDE SEQUENCE</scope>
    <source>
        <strain evidence="3">Y34</strain>
    </source>
</reference>
<evidence type="ECO:0000256" key="2">
    <source>
        <dbReference type="SAM" id="SignalP"/>
    </source>
</evidence>
<dbReference type="AlphaFoldDB" id="A0AA97P5J8"/>
<name>A0AA97P5J8_PYRO3</name>
<feature type="compositionally biased region" description="Pro residues" evidence="1">
    <location>
        <begin position="265"/>
        <end position="275"/>
    </location>
</feature>
<evidence type="ECO:0000256" key="1">
    <source>
        <dbReference type="SAM" id="MobiDB-lite"/>
    </source>
</evidence>
<proteinExistence type="predicted"/>